<evidence type="ECO:0000256" key="2">
    <source>
        <dbReference type="ARBA" id="ARBA00007430"/>
    </source>
</evidence>
<feature type="transmembrane region" description="Helical" evidence="7">
    <location>
        <begin position="418"/>
        <end position="436"/>
    </location>
</feature>
<dbReference type="PANTHER" id="PTHR30250:SF10">
    <property type="entry name" value="LIPOPOLYSACCHARIDE BIOSYNTHESIS PROTEIN WZXC"/>
    <property type="match status" value="1"/>
</dbReference>
<keyword evidence="3" id="KW-1003">Cell membrane</keyword>
<evidence type="ECO:0000313" key="8">
    <source>
        <dbReference type="EMBL" id="TQL87138.1"/>
    </source>
</evidence>
<evidence type="ECO:0000256" key="4">
    <source>
        <dbReference type="ARBA" id="ARBA00022692"/>
    </source>
</evidence>
<dbReference type="GO" id="GO:0005886">
    <property type="term" value="C:plasma membrane"/>
    <property type="evidence" value="ECO:0007669"/>
    <property type="project" value="UniProtKB-SubCell"/>
</dbReference>
<keyword evidence="5 7" id="KW-1133">Transmembrane helix</keyword>
<evidence type="ECO:0000313" key="9">
    <source>
        <dbReference type="Proteomes" id="UP000317209"/>
    </source>
</evidence>
<accession>A0A543BQQ8</accession>
<feature type="transmembrane region" description="Helical" evidence="7">
    <location>
        <begin position="111"/>
        <end position="133"/>
    </location>
</feature>
<feature type="transmembrane region" description="Helical" evidence="7">
    <location>
        <begin position="387"/>
        <end position="406"/>
    </location>
</feature>
<feature type="transmembrane region" description="Helical" evidence="7">
    <location>
        <begin position="43"/>
        <end position="67"/>
    </location>
</feature>
<feature type="transmembrane region" description="Helical" evidence="7">
    <location>
        <begin position="79"/>
        <end position="99"/>
    </location>
</feature>
<feature type="transmembrane region" description="Helical" evidence="7">
    <location>
        <begin position="289"/>
        <end position="317"/>
    </location>
</feature>
<gene>
    <name evidence="8" type="ORF">FB560_2805</name>
</gene>
<organism evidence="8 9">
    <name type="scientific">Microbacterium saperdae</name>
    <dbReference type="NCBI Taxonomy" id="69368"/>
    <lineage>
        <taxon>Bacteria</taxon>
        <taxon>Bacillati</taxon>
        <taxon>Actinomycetota</taxon>
        <taxon>Actinomycetes</taxon>
        <taxon>Micrococcales</taxon>
        <taxon>Microbacteriaceae</taxon>
        <taxon>Microbacterium</taxon>
    </lineage>
</organism>
<feature type="transmembrane region" description="Helical" evidence="7">
    <location>
        <begin position="358"/>
        <end position="381"/>
    </location>
</feature>
<evidence type="ECO:0000256" key="1">
    <source>
        <dbReference type="ARBA" id="ARBA00004651"/>
    </source>
</evidence>
<dbReference type="RefSeq" id="WP_267901906.1">
    <property type="nucleotide sequence ID" value="NZ_VFOX01000001.1"/>
</dbReference>
<evidence type="ECO:0000256" key="7">
    <source>
        <dbReference type="SAM" id="Phobius"/>
    </source>
</evidence>
<dbReference type="AlphaFoldDB" id="A0A543BQQ8"/>
<feature type="transmembrane region" description="Helical" evidence="7">
    <location>
        <begin position="323"/>
        <end position="346"/>
    </location>
</feature>
<keyword evidence="6 7" id="KW-0472">Membrane</keyword>
<feature type="transmembrane region" description="Helical" evidence="7">
    <location>
        <begin position="173"/>
        <end position="194"/>
    </location>
</feature>
<feature type="transmembrane region" description="Helical" evidence="7">
    <location>
        <begin position="145"/>
        <end position="167"/>
    </location>
</feature>
<name>A0A543BQQ8_9MICO</name>
<dbReference type="PANTHER" id="PTHR30250">
    <property type="entry name" value="PST FAMILY PREDICTED COLANIC ACID TRANSPORTER"/>
    <property type="match status" value="1"/>
</dbReference>
<sequence>MSVASAAASGARLTITGQILRFGVQLVSIMVLSRLLTVSDFGYFGMIAAITGAAVLIGDFGLSSASMQARSISDQQRSNLFWVNSGIGLIAALLLFAFADPLANFYGQGGLVPLICALSAVFVLSSLTTQYYADAAREMKFKLLAVADVVAPITGLLVAILLAVSGAGVWSLVAQQLVTLSVRLLIVAVGTRWIPRLPARAPMRGLLTFGLSAFGVQALNYVSSSIDSVLIGRYLGPAQLGLYDRAYQLFKLPMQQIAAPLTRVALPVLARQQDDMGRLNSAIRRAHHLIILLIGAALTFLLAAGQAVIGVFLGAGWSGATPVLSILAVGGFFQMSGYAYYWAFLATGRTTLQLKFSVVTRVLMIALILVSVQFGLLGVAAGVSLGLVLNWLVLTIWPVRAIGIEIKPLLRESVRPMVAHIIAGTLTFLVGLWLVGFQLPPILILSAQALCALLSYALLAVLSRGLRRDFHVIYQFVRSSL</sequence>
<keyword evidence="9" id="KW-1185">Reference proteome</keyword>
<comment type="subcellular location">
    <subcellularLocation>
        <location evidence="1">Cell membrane</location>
        <topology evidence="1">Multi-pass membrane protein</topology>
    </subcellularLocation>
</comment>
<dbReference type="Pfam" id="PF13440">
    <property type="entry name" value="Polysacc_synt_3"/>
    <property type="match status" value="1"/>
</dbReference>
<comment type="caution">
    <text evidence="8">The sequence shown here is derived from an EMBL/GenBank/DDBJ whole genome shotgun (WGS) entry which is preliminary data.</text>
</comment>
<evidence type="ECO:0000256" key="3">
    <source>
        <dbReference type="ARBA" id="ARBA00022475"/>
    </source>
</evidence>
<dbReference type="EMBL" id="VFOX01000001">
    <property type="protein sequence ID" value="TQL87138.1"/>
    <property type="molecule type" value="Genomic_DNA"/>
</dbReference>
<comment type="similarity">
    <text evidence="2">Belongs to the polysaccharide synthase family.</text>
</comment>
<evidence type="ECO:0000256" key="5">
    <source>
        <dbReference type="ARBA" id="ARBA00022989"/>
    </source>
</evidence>
<dbReference type="CDD" id="cd13127">
    <property type="entry name" value="MATE_tuaB_like"/>
    <property type="match status" value="1"/>
</dbReference>
<keyword evidence="4 7" id="KW-0812">Transmembrane</keyword>
<feature type="transmembrane region" description="Helical" evidence="7">
    <location>
        <begin position="442"/>
        <end position="462"/>
    </location>
</feature>
<feature type="transmembrane region" description="Helical" evidence="7">
    <location>
        <begin position="19"/>
        <end position="37"/>
    </location>
</feature>
<dbReference type="InterPro" id="IPR050833">
    <property type="entry name" value="Poly_Biosynth_Transport"/>
</dbReference>
<dbReference type="Proteomes" id="UP000317209">
    <property type="component" value="Unassembled WGS sequence"/>
</dbReference>
<protein>
    <submittedName>
        <fullName evidence="8">PST family polysaccharide transporter</fullName>
    </submittedName>
</protein>
<evidence type="ECO:0000256" key="6">
    <source>
        <dbReference type="ARBA" id="ARBA00023136"/>
    </source>
</evidence>
<reference evidence="8 9" key="1">
    <citation type="submission" date="2019-06" db="EMBL/GenBank/DDBJ databases">
        <title>Sequencing the genomes of 1000 actinobacteria strains.</title>
        <authorList>
            <person name="Klenk H.-P."/>
        </authorList>
    </citation>
    <scope>NUCLEOTIDE SEQUENCE [LARGE SCALE GENOMIC DNA]</scope>
    <source>
        <strain evidence="8 9">DSM 20169</strain>
    </source>
</reference>
<proteinExistence type="inferred from homology"/>